<keyword evidence="3" id="KW-1185">Reference proteome</keyword>
<dbReference type="InterPro" id="IPR001387">
    <property type="entry name" value="Cro/C1-type_HTH"/>
</dbReference>
<dbReference type="InterPro" id="IPR010982">
    <property type="entry name" value="Lambda_DNA-bd_dom_sf"/>
</dbReference>
<dbReference type="PROSITE" id="PS50943">
    <property type="entry name" value="HTH_CROC1"/>
    <property type="match status" value="1"/>
</dbReference>
<dbReference type="SMART" id="SM00530">
    <property type="entry name" value="HTH_XRE"/>
    <property type="match status" value="1"/>
</dbReference>
<dbReference type="InterPro" id="IPR013435">
    <property type="entry name" value="Mobile_mystery_prot_A"/>
</dbReference>
<evidence type="ECO:0000313" key="3">
    <source>
        <dbReference type="Proteomes" id="UP000075606"/>
    </source>
</evidence>
<dbReference type="RefSeq" id="WP_068224976.1">
    <property type="nucleotide sequence ID" value="NZ_CP139724.1"/>
</dbReference>
<dbReference type="Gene3D" id="1.10.260.40">
    <property type="entry name" value="lambda repressor-like DNA-binding domains"/>
    <property type="match status" value="1"/>
</dbReference>
<gene>
    <name evidence="2" type="ORF">AWW68_17925</name>
</gene>
<comment type="caution">
    <text evidence="2">The sequence shown here is derived from an EMBL/GenBank/DDBJ whole genome shotgun (WGS) entry which is preliminary data.</text>
</comment>
<evidence type="ECO:0000259" key="1">
    <source>
        <dbReference type="PROSITE" id="PS50943"/>
    </source>
</evidence>
<sequence>MNHWDKLLVREQLDKKLVKFRSTPPLPSNGWIKTIREALGMTTAQLAKRVGVNQPRITHMEQAEPEENLKLSTMNKVAEGLGMKFVYGFVPKESLENTVRSQARKLALSRMERLDHTMRLELQNLSEPEKEKAISDMVDRILIEGDKELWEIK</sequence>
<dbReference type="EMBL" id="LRPC01000031">
    <property type="protein sequence ID" value="KYG71894.1"/>
    <property type="molecule type" value="Genomic_DNA"/>
</dbReference>
<dbReference type="Pfam" id="PF01381">
    <property type="entry name" value="HTH_3"/>
    <property type="match status" value="1"/>
</dbReference>
<protein>
    <recommendedName>
        <fullName evidence="1">HTH cro/C1-type domain-containing protein</fullName>
    </recommendedName>
</protein>
<dbReference type="AlphaFoldDB" id="A0A150WZJ2"/>
<dbReference type="SUPFAM" id="SSF47413">
    <property type="entry name" value="lambda repressor-like DNA-binding domains"/>
    <property type="match status" value="1"/>
</dbReference>
<proteinExistence type="predicted"/>
<dbReference type="OrthoDB" id="9785949at2"/>
<feature type="domain" description="HTH cro/C1-type" evidence="1">
    <location>
        <begin position="32"/>
        <end position="89"/>
    </location>
</feature>
<accession>A0A150WZJ2</accession>
<name>A0A150WZJ2_9BACT</name>
<reference evidence="2 3" key="1">
    <citation type="submission" date="2016-01" db="EMBL/GenBank/DDBJ databases">
        <title>Genome sequencing of Roseivirga spongicola UST030701-084.</title>
        <authorList>
            <person name="Selvaratnam C."/>
            <person name="Thevarajoo S."/>
            <person name="Goh K.M."/>
            <person name="Ee R."/>
            <person name="Chan K.-G."/>
            <person name="Chong C.S."/>
        </authorList>
    </citation>
    <scope>NUCLEOTIDE SEQUENCE [LARGE SCALE GENOMIC DNA]</scope>
    <source>
        <strain evidence="2 3">UST030701-084</strain>
    </source>
</reference>
<dbReference type="Proteomes" id="UP000075606">
    <property type="component" value="Unassembled WGS sequence"/>
</dbReference>
<dbReference type="CDD" id="cd00093">
    <property type="entry name" value="HTH_XRE"/>
    <property type="match status" value="1"/>
</dbReference>
<dbReference type="GO" id="GO:0003677">
    <property type="term" value="F:DNA binding"/>
    <property type="evidence" value="ECO:0007669"/>
    <property type="project" value="InterPro"/>
</dbReference>
<dbReference type="NCBIfam" id="TIGR02612">
    <property type="entry name" value="mob_myst_A"/>
    <property type="match status" value="1"/>
</dbReference>
<dbReference type="STRING" id="333140.AWW68_17925"/>
<evidence type="ECO:0000313" key="2">
    <source>
        <dbReference type="EMBL" id="KYG71894.1"/>
    </source>
</evidence>
<organism evidence="2 3">
    <name type="scientific">Roseivirga spongicola</name>
    <dbReference type="NCBI Taxonomy" id="333140"/>
    <lineage>
        <taxon>Bacteria</taxon>
        <taxon>Pseudomonadati</taxon>
        <taxon>Bacteroidota</taxon>
        <taxon>Cytophagia</taxon>
        <taxon>Cytophagales</taxon>
        <taxon>Roseivirgaceae</taxon>
        <taxon>Roseivirga</taxon>
    </lineage>
</organism>